<evidence type="ECO:0000313" key="8">
    <source>
        <dbReference type="EMBL" id="CAH1114462.1"/>
    </source>
</evidence>
<sequence>MKFSVRYLPIIIANTLLLTTIITTTLAYYYGHVTHIIPYISDTGTLPPESCFFGQFLNIIWLLLSAAMYLKFKQVQDILSKHNMTHKNNLNKFTAIIGLTAAFGVSIVANFQETNMFIVHWIGAVMAFGGGAVYVCLQTSLYLTIAPVIGQMFLTKVRIGVSALTVVSFLIYFIAAMISYTKFNGQNYLSWTKEDGGFEWHNTSTITEWICSISIMVYIMLMGDEFKTLTVYEPEIDVGLNQRSSS</sequence>
<dbReference type="PANTHER" id="PTHR21324:SF2">
    <property type="entry name" value="EG:22E5.9 PROTEIN"/>
    <property type="match status" value="1"/>
</dbReference>
<comment type="similarity">
    <text evidence="2">Belongs to the DRAM/TMEM150 family.</text>
</comment>
<dbReference type="OrthoDB" id="191706at2759"/>
<accession>A0A9P0DDL7</accession>
<dbReference type="InterPro" id="IPR050911">
    <property type="entry name" value="DRAM/TMEM150_Autophagy_Mod"/>
</dbReference>
<feature type="domain" description="CWH43-like N-terminal" evidence="7">
    <location>
        <begin position="5"/>
        <end position="228"/>
    </location>
</feature>
<feature type="transmembrane region" description="Helical" evidence="6">
    <location>
        <begin position="157"/>
        <end position="180"/>
    </location>
</feature>
<feature type="transmembrane region" description="Helical" evidence="6">
    <location>
        <begin position="7"/>
        <end position="32"/>
    </location>
</feature>
<dbReference type="InterPro" id="IPR019402">
    <property type="entry name" value="CWH43_N"/>
</dbReference>
<protein>
    <recommendedName>
        <fullName evidence="7">CWH43-like N-terminal domain-containing protein</fullName>
    </recommendedName>
</protein>
<evidence type="ECO:0000256" key="4">
    <source>
        <dbReference type="ARBA" id="ARBA00022989"/>
    </source>
</evidence>
<dbReference type="PANTHER" id="PTHR21324">
    <property type="entry name" value="FASTING-INDUCIBLE INTEGRAL MEMBRANE PROTEIN TM6P1-RELATED"/>
    <property type="match status" value="1"/>
</dbReference>
<feature type="transmembrane region" description="Helical" evidence="6">
    <location>
        <begin position="118"/>
        <end position="145"/>
    </location>
</feature>
<dbReference type="Pfam" id="PF10277">
    <property type="entry name" value="Frag1"/>
    <property type="match status" value="1"/>
</dbReference>
<organism evidence="8 9">
    <name type="scientific">Psylliodes chrysocephalus</name>
    <dbReference type="NCBI Taxonomy" id="3402493"/>
    <lineage>
        <taxon>Eukaryota</taxon>
        <taxon>Metazoa</taxon>
        <taxon>Ecdysozoa</taxon>
        <taxon>Arthropoda</taxon>
        <taxon>Hexapoda</taxon>
        <taxon>Insecta</taxon>
        <taxon>Pterygota</taxon>
        <taxon>Neoptera</taxon>
        <taxon>Endopterygota</taxon>
        <taxon>Coleoptera</taxon>
        <taxon>Polyphaga</taxon>
        <taxon>Cucujiformia</taxon>
        <taxon>Chrysomeloidea</taxon>
        <taxon>Chrysomelidae</taxon>
        <taxon>Galerucinae</taxon>
        <taxon>Alticini</taxon>
        <taxon>Psylliodes</taxon>
    </lineage>
</organism>
<evidence type="ECO:0000259" key="7">
    <source>
        <dbReference type="Pfam" id="PF10277"/>
    </source>
</evidence>
<evidence type="ECO:0000256" key="3">
    <source>
        <dbReference type="ARBA" id="ARBA00022692"/>
    </source>
</evidence>
<gene>
    <name evidence="8" type="ORF">PSYICH_LOCUS14620</name>
</gene>
<keyword evidence="3 6" id="KW-0812">Transmembrane</keyword>
<feature type="transmembrane region" description="Helical" evidence="6">
    <location>
        <begin position="200"/>
        <end position="221"/>
    </location>
</feature>
<evidence type="ECO:0000256" key="5">
    <source>
        <dbReference type="ARBA" id="ARBA00023136"/>
    </source>
</evidence>
<evidence type="ECO:0000256" key="6">
    <source>
        <dbReference type="SAM" id="Phobius"/>
    </source>
</evidence>
<comment type="subcellular location">
    <subcellularLocation>
        <location evidence="1">Endomembrane system</location>
        <topology evidence="1">Multi-pass membrane protein</topology>
    </subcellularLocation>
</comment>
<keyword evidence="4 6" id="KW-1133">Transmembrane helix</keyword>
<evidence type="ECO:0000256" key="2">
    <source>
        <dbReference type="ARBA" id="ARBA00006565"/>
    </source>
</evidence>
<reference evidence="8" key="1">
    <citation type="submission" date="2022-01" db="EMBL/GenBank/DDBJ databases">
        <authorList>
            <person name="King R."/>
        </authorList>
    </citation>
    <scope>NUCLEOTIDE SEQUENCE</scope>
</reference>
<keyword evidence="9" id="KW-1185">Reference proteome</keyword>
<dbReference type="Proteomes" id="UP001153636">
    <property type="component" value="Chromosome 8"/>
</dbReference>
<dbReference type="AlphaFoldDB" id="A0A9P0DDL7"/>
<feature type="transmembrane region" description="Helical" evidence="6">
    <location>
        <begin position="93"/>
        <end position="112"/>
    </location>
</feature>
<evidence type="ECO:0000256" key="1">
    <source>
        <dbReference type="ARBA" id="ARBA00004127"/>
    </source>
</evidence>
<dbReference type="GO" id="GO:0012505">
    <property type="term" value="C:endomembrane system"/>
    <property type="evidence" value="ECO:0007669"/>
    <property type="project" value="UniProtKB-SubCell"/>
</dbReference>
<evidence type="ECO:0000313" key="9">
    <source>
        <dbReference type="Proteomes" id="UP001153636"/>
    </source>
</evidence>
<keyword evidence="5 6" id="KW-0472">Membrane</keyword>
<name>A0A9P0DDL7_9CUCU</name>
<proteinExistence type="inferred from homology"/>
<feature type="transmembrane region" description="Helical" evidence="6">
    <location>
        <begin position="52"/>
        <end position="72"/>
    </location>
</feature>
<dbReference type="EMBL" id="OV651820">
    <property type="protein sequence ID" value="CAH1114462.1"/>
    <property type="molecule type" value="Genomic_DNA"/>
</dbReference>